<sequence>MLYRSIYIGNPAYLKLKDQQMKIICPETKAEKGSIPVEDLGLLMLDHFQITISHQLIQWLMGNNVVVISCDAHHLPHGIMLPLYGHSEYSERVKYQLEASEPLKKNLWKQVVESKINNQSEVLKRLGNYYEPMLEYKEQVKSGDTTNMEGIAAQHYWKYLIAPDFLRERFGDSPNQFFNFGYAVLRSIVARAIVETGLLPVLGIFHKNKYNPYCLADDLMEPYRPFVDFLVMEWLENHPESEELTKDFKAFMLNIATLDVRIENKLRPLIVAVKTSVVSVYKCYTGEKRQIVVPEFYEV</sequence>
<evidence type="ECO:0000313" key="11">
    <source>
        <dbReference type="EMBL" id="AQY21647.1"/>
    </source>
</evidence>
<dbReference type="AlphaFoldDB" id="A0A1S7DRD0"/>
<keyword evidence="2 10" id="KW-0479">Metal-binding</keyword>
<feature type="binding site" evidence="10">
    <location>
        <position position="221"/>
    </location>
    <ligand>
        <name>Mn(2+)</name>
        <dbReference type="ChEBI" id="CHEBI:29035"/>
    </ligand>
</feature>
<evidence type="ECO:0000256" key="10">
    <source>
        <dbReference type="HAMAP-Rule" id="MF_01470"/>
    </source>
</evidence>
<keyword evidence="6 10" id="KW-0051">Antiviral defense</keyword>
<proteinExistence type="inferred from homology"/>
<evidence type="ECO:0000256" key="8">
    <source>
        <dbReference type="ARBA" id="ARBA00023211"/>
    </source>
</evidence>
<evidence type="ECO:0000256" key="3">
    <source>
        <dbReference type="ARBA" id="ARBA00022759"/>
    </source>
</evidence>
<dbReference type="GO" id="GO:0003677">
    <property type="term" value="F:DNA binding"/>
    <property type="evidence" value="ECO:0007669"/>
    <property type="project" value="UniProtKB-KW"/>
</dbReference>
<dbReference type="InterPro" id="IPR042206">
    <property type="entry name" value="CRISPR-assoc_Cas1_C"/>
</dbReference>
<dbReference type="EMBL" id="CP011859">
    <property type="protein sequence ID" value="AQY21647.1"/>
    <property type="molecule type" value="Genomic_DNA"/>
</dbReference>
<evidence type="ECO:0000256" key="2">
    <source>
        <dbReference type="ARBA" id="ARBA00022723"/>
    </source>
</evidence>
<dbReference type="NCBIfam" id="TIGR00287">
    <property type="entry name" value="cas1"/>
    <property type="match status" value="1"/>
</dbReference>
<evidence type="ECO:0000256" key="1">
    <source>
        <dbReference type="ARBA" id="ARBA00022722"/>
    </source>
</evidence>
<keyword evidence="5 10" id="KW-0460">Magnesium</keyword>
<dbReference type="InterPro" id="IPR050646">
    <property type="entry name" value="Cas1"/>
</dbReference>
<evidence type="ECO:0000256" key="4">
    <source>
        <dbReference type="ARBA" id="ARBA00022801"/>
    </source>
</evidence>
<evidence type="ECO:0000256" key="7">
    <source>
        <dbReference type="ARBA" id="ARBA00023125"/>
    </source>
</evidence>
<accession>A0A1S7DRD0</accession>
<feature type="binding site" evidence="10">
    <location>
        <position position="206"/>
    </location>
    <ligand>
        <name>Mn(2+)</name>
        <dbReference type="ChEBI" id="CHEBI:29035"/>
    </ligand>
</feature>
<dbReference type="GO" id="GO:0043571">
    <property type="term" value="P:maintenance of CRISPR repeat elements"/>
    <property type="evidence" value="ECO:0007669"/>
    <property type="project" value="UniProtKB-UniRule"/>
</dbReference>
<dbReference type="EC" id="3.1.-.-" evidence="10"/>
<dbReference type="GO" id="GO:0016787">
    <property type="term" value="F:hydrolase activity"/>
    <property type="evidence" value="ECO:0007669"/>
    <property type="project" value="UniProtKB-KW"/>
</dbReference>
<keyword evidence="3 10" id="KW-0255">Endonuclease</keyword>
<comment type="similarity">
    <text evidence="10">Belongs to the CRISPR-associated endonuclease Cas1 family.</text>
</comment>
<dbReference type="Pfam" id="PF01867">
    <property type="entry name" value="Cas_Cas1"/>
    <property type="match status" value="1"/>
</dbReference>
<dbReference type="NCBIfam" id="TIGR03639">
    <property type="entry name" value="cas1_NMENI"/>
    <property type="match status" value="1"/>
</dbReference>
<dbReference type="PANTHER" id="PTHR34353:SF2">
    <property type="entry name" value="CRISPR-ASSOCIATED ENDONUCLEASE CAS1 1"/>
    <property type="match status" value="1"/>
</dbReference>
<dbReference type="GO" id="GO:0046872">
    <property type="term" value="F:metal ion binding"/>
    <property type="evidence" value="ECO:0007669"/>
    <property type="project" value="UniProtKB-UniRule"/>
</dbReference>
<dbReference type="Gene3D" id="1.20.120.920">
    <property type="entry name" value="CRISPR-associated endonuclease Cas1, C-terminal domain"/>
    <property type="match status" value="1"/>
</dbReference>
<evidence type="ECO:0000256" key="5">
    <source>
        <dbReference type="ARBA" id="ARBA00022842"/>
    </source>
</evidence>
<dbReference type="Proteomes" id="UP000189883">
    <property type="component" value="Chromosome"/>
</dbReference>
<keyword evidence="4 10" id="KW-0378">Hydrolase</keyword>
<keyword evidence="7 10" id="KW-0238">DNA-binding</keyword>
<evidence type="ECO:0000256" key="9">
    <source>
        <dbReference type="ARBA" id="ARBA00038592"/>
    </source>
</evidence>
<dbReference type="GO" id="GO:0004520">
    <property type="term" value="F:DNA endonuclease activity"/>
    <property type="evidence" value="ECO:0007669"/>
    <property type="project" value="InterPro"/>
</dbReference>
<comment type="function">
    <text evidence="10">CRISPR (clustered regularly interspaced short palindromic repeat), is an adaptive immune system that provides protection against mobile genetic elements (viruses, transposable elements and conjugative plasmids). CRISPR clusters contain spacers, sequences complementary to antecedent mobile elements, and target invading nucleic acids. CRISPR clusters are transcribed and processed into CRISPR RNA (crRNA). Acts as a dsDNA endonuclease. Involved in the integration of spacer DNA into the CRISPR cassette.</text>
</comment>
<name>A0A1S7DRD0_RIEAN</name>
<dbReference type="InterPro" id="IPR019855">
    <property type="entry name" value="CRISPR-assoc_Cas1_NMENI"/>
</dbReference>
<dbReference type="HAMAP" id="MF_01470">
    <property type="entry name" value="Cas1"/>
    <property type="match status" value="1"/>
</dbReference>
<keyword evidence="8 10" id="KW-0464">Manganese</keyword>
<protein>
    <recommendedName>
        <fullName evidence="10">CRISPR-associated endonuclease Cas1</fullName>
        <ecNumber evidence="10">3.1.-.-</ecNumber>
    </recommendedName>
</protein>
<organism evidence="11 12">
    <name type="scientific">Riemerella anatipestifer</name>
    <name type="common">Moraxella anatipestifer</name>
    <dbReference type="NCBI Taxonomy" id="34085"/>
    <lineage>
        <taxon>Bacteria</taxon>
        <taxon>Pseudomonadati</taxon>
        <taxon>Bacteroidota</taxon>
        <taxon>Flavobacteriia</taxon>
        <taxon>Flavobacteriales</taxon>
        <taxon>Weeksellaceae</taxon>
        <taxon>Riemerella</taxon>
    </lineage>
</organism>
<evidence type="ECO:0000256" key="6">
    <source>
        <dbReference type="ARBA" id="ARBA00023118"/>
    </source>
</evidence>
<gene>
    <name evidence="10 11" type="primary">cas1</name>
    <name evidence="11" type="ORF">AB406_0689</name>
</gene>
<keyword evidence="1 10" id="KW-0540">Nuclease</keyword>
<comment type="subunit">
    <text evidence="9 10">Homodimer, forms a heterotetramer with a Cas2 homodimer.</text>
</comment>
<comment type="cofactor">
    <cofactor evidence="10">
        <name>Mg(2+)</name>
        <dbReference type="ChEBI" id="CHEBI:18420"/>
    </cofactor>
    <cofactor evidence="10">
        <name>Mn(2+)</name>
        <dbReference type="ChEBI" id="CHEBI:29035"/>
    </cofactor>
</comment>
<evidence type="ECO:0000313" key="12">
    <source>
        <dbReference type="Proteomes" id="UP000189883"/>
    </source>
</evidence>
<dbReference type="RefSeq" id="WP_079206932.1">
    <property type="nucleotide sequence ID" value="NZ_CP011859.1"/>
</dbReference>
<reference evidence="11 12" key="1">
    <citation type="submission" date="2015-06" db="EMBL/GenBank/DDBJ databases">
        <title>R. anatipestifer strain HXb2 is the most virulent strain so far, and the genome sequence would help us uncover the pathogenesis.</title>
        <authorList>
            <person name="Hu Q."/>
            <person name="Qi J."/>
            <person name="Bo H."/>
            <person name="Liu G."/>
            <person name="Tao M."/>
            <person name="Ding Y."/>
            <person name="Xue Y."/>
        </authorList>
    </citation>
    <scope>NUCLEOTIDE SEQUENCE [LARGE SCALE GENOMIC DNA]</scope>
    <source>
        <strain evidence="11 12">HXb2</strain>
    </source>
</reference>
<dbReference type="PANTHER" id="PTHR34353">
    <property type="entry name" value="CRISPR-ASSOCIATED ENDONUCLEASE CAS1 1"/>
    <property type="match status" value="1"/>
</dbReference>
<feature type="binding site" evidence="10">
    <location>
        <position position="149"/>
    </location>
    <ligand>
        <name>Mn(2+)</name>
        <dbReference type="ChEBI" id="CHEBI:29035"/>
    </ligand>
</feature>
<dbReference type="GO" id="GO:0051607">
    <property type="term" value="P:defense response to virus"/>
    <property type="evidence" value="ECO:0007669"/>
    <property type="project" value="UniProtKB-UniRule"/>
</dbReference>
<dbReference type="InterPro" id="IPR002729">
    <property type="entry name" value="CRISPR-assoc_Cas1"/>
</dbReference>